<gene>
    <name evidence="2" type="ORF">SMN809_LOCUS47213</name>
</gene>
<comment type="caution">
    <text evidence="2">The sequence shown here is derived from an EMBL/GenBank/DDBJ whole genome shotgun (WGS) entry which is preliminary data.</text>
</comment>
<feature type="non-terminal residue" evidence="2">
    <location>
        <position position="1"/>
    </location>
</feature>
<dbReference type="InterPro" id="IPR013724">
    <property type="entry name" value="GIT_SHD"/>
</dbReference>
<accession>A0A8S3BQ22</accession>
<sequence length="50" mass="6160">GRQKLARYELKDFNRFIYDILNEVSRRYYDFIQQPSISSPTKCMKKVNLW</sequence>
<evidence type="ECO:0000313" key="2">
    <source>
        <dbReference type="EMBL" id="CAF4801793.1"/>
    </source>
</evidence>
<dbReference type="Pfam" id="PF08518">
    <property type="entry name" value="GIT_SHD"/>
    <property type="match status" value="1"/>
</dbReference>
<reference evidence="2" key="1">
    <citation type="submission" date="2021-02" db="EMBL/GenBank/DDBJ databases">
        <authorList>
            <person name="Nowell W R."/>
        </authorList>
    </citation>
    <scope>NUCLEOTIDE SEQUENCE</scope>
</reference>
<evidence type="ECO:0000313" key="3">
    <source>
        <dbReference type="Proteomes" id="UP000676336"/>
    </source>
</evidence>
<dbReference type="EMBL" id="CAJOBI010148760">
    <property type="protein sequence ID" value="CAF4801793.1"/>
    <property type="molecule type" value="Genomic_DNA"/>
</dbReference>
<evidence type="ECO:0000259" key="1">
    <source>
        <dbReference type="Pfam" id="PF08518"/>
    </source>
</evidence>
<dbReference type="AlphaFoldDB" id="A0A8S3BQ22"/>
<name>A0A8S3BQ22_9BILA</name>
<organism evidence="2 3">
    <name type="scientific">Rotaria magnacalcarata</name>
    <dbReference type="NCBI Taxonomy" id="392030"/>
    <lineage>
        <taxon>Eukaryota</taxon>
        <taxon>Metazoa</taxon>
        <taxon>Spiralia</taxon>
        <taxon>Gnathifera</taxon>
        <taxon>Rotifera</taxon>
        <taxon>Eurotatoria</taxon>
        <taxon>Bdelloidea</taxon>
        <taxon>Philodinida</taxon>
        <taxon>Philodinidae</taxon>
        <taxon>Rotaria</taxon>
    </lineage>
</organism>
<proteinExistence type="predicted"/>
<feature type="domain" description="GIT Spa2 homology (SHD)" evidence="1">
    <location>
        <begin position="1"/>
        <end position="27"/>
    </location>
</feature>
<protein>
    <recommendedName>
        <fullName evidence="1">GIT Spa2 homology (SHD) domain-containing protein</fullName>
    </recommendedName>
</protein>
<dbReference type="Proteomes" id="UP000676336">
    <property type="component" value="Unassembled WGS sequence"/>
</dbReference>